<reference evidence="2" key="2">
    <citation type="submission" date="2023-04" db="EMBL/GenBank/DDBJ databases">
        <authorList>
            <person name="Bu L."/>
            <person name="Lu L."/>
            <person name="Laidemitt M.R."/>
            <person name="Zhang S.M."/>
            <person name="Mutuku M."/>
            <person name="Mkoji G."/>
            <person name="Steinauer M."/>
            <person name="Loker E.S."/>
        </authorList>
    </citation>
    <scope>NUCLEOTIDE SEQUENCE</scope>
    <source>
        <strain evidence="2">KasaAsao</strain>
        <tissue evidence="2">Whole Snail</tissue>
    </source>
</reference>
<evidence type="ECO:0000256" key="1">
    <source>
        <dbReference type="SAM" id="MobiDB-lite"/>
    </source>
</evidence>
<gene>
    <name evidence="2" type="ORF">Bpfe_014017</name>
</gene>
<feature type="compositionally biased region" description="Polar residues" evidence="1">
    <location>
        <begin position="193"/>
        <end position="203"/>
    </location>
</feature>
<keyword evidence="3" id="KW-1185">Reference proteome</keyword>
<reference evidence="2" key="1">
    <citation type="journal article" date="2023" name="PLoS Negl. Trop. Dis.">
        <title>A genome sequence for Biomphalaria pfeifferi, the major vector snail for the human-infecting parasite Schistosoma mansoni.</title>
        <authorList>
            <person name="Bu L."/>
            <person name="Lu L."/>
            <person name="Laidemitt M.R."/>
            <person name="Zhang S.M."/>
            <person name="Mutuku M."/>
            <person name="Mkoji G."/>
            <person name="Steinauer M."/>
            <person name="Loker E.S."/>
        </authorList>
    </citation>
    <scope>NUCLEOTIDE SEQUENCE</scope>
    <source>
        <strain evidence="2">KasaAsao</strain>
    </source>
</reference>
<feature type="compositionally biased region" description="Polar residues" evidence="1">
    <location>
        <begin position="240"/>
        <end position="270"/>
    </location>
</feature>
<proteinExistence type="predicted"/>
<accession>A0AAD8BLK7</accession>
<organism evidence="2 3">
    <name type="scientific">Biomphalaria pfeifferi</name>
    <name type="common">Bloodfluke planorb</name>
    <name type="synonym">Freshwater snail</name>
    <dbReference type="NCBI Taxonomy" id="112525"/>
    <lineage>
        <taxon>Eukaryota</taxon>
        <taxon>Metazoa</taxon>
        <taxon>Spiralia</taxon>
        <taxon>Lophotrochozoa</taxon>
        <taxon>Mollusca</taxon>
        <taxon>Gastropoda</taxon>
        <taxon>Heterobranchia</taxon>
        <taxon>Euthyneura</taxon>
        <taxon>Panpulmonata</taxon>
        <taxon>Hygrophila</taxon>
        <taxon>Lymnaeoidea</taxon>
        <taxon>Planorbidae</taxon>
        <taxon>Biomphalaria</taxon>
    </lineage>
</organism>
<evidence type="ECO:0000313" key="2">
    <source>
        <dbReference type="EMBL" id="KAK0056521.1"/>
    </source>
</evidence>
<feature type="region of interest" description="Disordered" evidence="1">
    <location>
        <begin position="223"/>
        <end position="288"/>
    </location>
</feature>
<dbReference type="Proteomes" id="UP001233172">
    <property type="component" value="Unassembled WGS sequence"/>
</dbReference>
<dbReference type="EMBL" id="JASAOG010000061">
    <property type="protein sequence ID" value="KAK0056521.1"/>
    <property type="molecule type" value="Genomic_DNA"/>
</dbReference>
<dbReference type="AlphaFoldDB" id="A0AAD8BLK7"/>
<comment type="caution">
    <text evidence="2">The sequence shown here is derived from an EMBL/GenBank/DDBJ whole genome shotgun (WGS) entry which is preliminary data.</text>
</comment>
<evidence type="ECO:0000313" key="3">
    <source>
        <dbReference type="Proteomes" id="UP001233172"/>
    </source>
</evidence>
<feature type="region of interest" description="Disordered" evidence="1">
    <location>
        <begin position="178"/>
        <end position="203"/>
    </location>
</feature>
<protein>
    <submittedName>
        <fullName evidence="2">Uncharacterized protein</fullName>
    </submittedName>
</protein>
<sequence length="574" mass="64675">MATLSTKTISDLRLHTFLHQMIKGVNKSQKLVEAECEMIRSLLKPWPIKKKIIEAPSETTNQIYNGQQADVLSTEEQQALSQAEQILSKARKALGTTINLKDPIKTSEQDTVSNKDVQYDQTVKETFSEPLQKTQQKDHITHNNDRLEEKKSFVNSSCGQLKKEKSIHSATLKKSGTSAEVLLKKESQRTRRPLSQGSNLNSKPQVVNKGYIAAHLLAPFKTDPNIKIPKHGKYRPLSKEIQTSTSASKKTIQSSKVLPSIAQSKISSQDSESKRLAPNANNNASSGSIDLESSKVIEKRNLLLPSNRNVSEPVANSIVQESQSNVIQCQEDSLQSKLAFTLQENGTNLKLPSKLNQLVRKNQKLREKFSVAKIHRKVTENDAAEQFINKLEEETEVGQELWTRVCALTCFKSHKILMETLNSLHLEQIKDSSPQYTMYRAKRTLEFVLSVFAELQNEADFFCKANFKNTSNSNHNVKQNHDLDVPWLDTGQQALGRNYALQCYLNIDNQWTDLKFIENFLQVQILMTELVLTEWSQALKSNKLDQSSVQALYGLMTASGQCLPAFVINEGNTC</sequence>
<name>A0AAD8BLK7_BIOPF</name>